<sequence>MKVKKYQADNMQEAMLKVKSDLGSDAIILHSRKFKKGGFFGFFAKKKVEVVATVEPEPATDSKDSKELKGELDQMKGMMNNLMGEIQKSKEESLAVTGNPILQKVVEALLNLGIDYSTAQDLARKIVKKTQGQVDDAEKLQQILKAEFENVINDIEPIKLEDDKTKVVAMVGPTGVGKTTTLAKLAANFSLLEGKKVGLVTADTYRIAAVDQLKTYSEIIDLPLEVAFTPQELTTAIDKYQGYDLVLVDTAGRSQNNQMHISELKSFIKKSEIDEVYLVLSATTKTSDLKKIIKVYTELEINKLILTKLDETDSLGIVFEAALEANKPLSYVTVGQDVPEDIKLPESKELIDDILEGLDL</sequence>
<keyword evidence="17" id="KW-0282">Flagellum</keyword>
<dbReference type="GO" id="GO:0005886">
    <property type="term" value="C:plasma membrane"/>
    <property type="evidence" value="ECO:0007669"/>
    <property type="project" value="UniProtKB-SubCell"/>
</dbReference>
<dbReference type="Pfam" id="PF00448">
    <property type="entry name" value="SRP54"/>
    <property type="match status" value="1"/>
</dbReference>
<evidence type="ECO:0000256" key="1">
    <source>
        <dbReference type="ARBA" id="ARBA00004413"/>
    </source>
</evidence>
<evidence type="ECO:0000256" key="6">
    <source>
        <dbReference type="ARBA" id="ARBA00022741"/>
    </source>
</evidence>
<comment type="similarity">
    <text evidence="2">Belongs to the GTP-binding SRP family.</text>
</comment>
<dbReference type="GO" id="GO:0005525">
    <property type="term" value="F:GTP binding"/>
    <property type="evidence" value="ECO:0007669"/>
    <property type="project" value="UniProtKB-KW"/>
</dbReference>
<evidence type="ECO:0000256" key="13">
    <source>
        <dbReference type="ARBA" id="ARBA00030866"/>
    </source>
</evidence>
<dbReference type="EMBL" id="CP003359">
    <property type="protein sequence ID" value="AGB40647.1"/>
    <property type="molecule type" value="Genomic_DNA"/>
</dbReference>
<evidence type="ECO:0000256" key="9">
    <source>
        <dbReference type="ARBA" id="ARBA00023134"/>
    </source>
</evidence>
<keyword evidence="10" id="KW-0472">Membrane</keyword>
<dbReference type="InterPro" id="IPR047040">
    <property type="entry name" value="FlhF__GTPase_dom"/>
</dbReference>
<feature type="coiled-coil region" evidence="14">
    <location>
        <begin position="65"/>
        <end position="92"/>
    </location>
</feature>
<keyword evidence="17" id="KW-0969">Cilium</keyword>
<evidence type="ECO:0000256" key="10">
    <source>
        <dbReference type="ARBA" id="ARBA00023136"/>
    </source>
</evidence>
<dbReference type="FunFam" id="3.40.50.300:FF:000695">
    <property type="entry name" value="Flagellar biosynthesis regulator FlhF"/>
    <property type="match status" value="1"/>
</dbReference>
<dbReference type="InterPro" id="IPR003593">
    <property type="entry name" value="AAA+_ATPase"/>
</dbReference>
<evidence type="ECO:0000256" key="3">
    <source>
        <dbReference type="ARBA" id="ARBA00014919"/>
    </source>
</evidence>
<dbReference type="GO" id="GO:0044781">
    <property type="term" value="P:bacterial-type flagellum organization"/>
    <property type="evidence" value="ECO:0007669"/>
    <property type="project" value="UniProtKB-KW"/>
</dbReference>
<evidence type="ECO:0000256" key="14">
    <source>
        <dbReference type="SAM" id="Coils"/>
    </source>
</evidence>
<keyword evidence="11" id="KW-1006">Bacterial flagellum protein export</keyword>
<dbReference type="AlphaFoldDB" id="L0K5T9"/>
<dbReference type="SMART" id="SM00382">
    <property type="entry name" value="AAA"/>
    <property type="match status" value="1"/>
</dbReference>
<evidence type="ECO:0000256" key="4">
    <source>
        <dbReference type="ARBA" id="ARBA00022448"/>
    </source>
</evidence>
<evidence type="ECO:0000313" key="17">
    <source>
        <dbReference type="EMBL" id="AGB40647.1"/>
    </source>
</evidence>
<dbReference type="HOGENOM" id="CLU_009301_11_4_9"/>
<protein>
    <recommendedName>
        <fullName evidence="3">Flagellar biosynthesis protein FlhF</fullName>
    </recommendedName>
    <alternativeName>
        <fullName evidence="13">Flagella-associated GTP-binding protein</fullName>
    </alternativeName>
</protein>
<reference evidence="18" key="1">
    <citation type="submission" date="2012-02" db="EMBL/GenBank/DDBJ databases">
        <title>The complete genome of Halobacteroides halobius DSM 5150.</title>
        <authorList>
            <person name="Lucas S."/>
            <person name="Copeland A."/>
            <person name="Lapidus A."/>
            <person name="Glavina del Rio T."/>
            <person name="Dalin E."/>
            <person name="Tice H."/>
            <person name="Bruce D."/>
            <person name="Goodwin L."/>
            <person name="Pitluck S."/>
            <person name="Peters L."/>
            <person name="Mikhailova N."/>
            <person name="Gu W."/>
            <person name="Kyrpides N."/>
            <person name="Mavromatis K."/>
            <person name="Ivanova N."/>
            <person name="Brettin T."/>
            <person name="Detter J.C."/>
            <person name="Han C."/>
            <person name="Larimer F."/>
            <person name="Land M."/>
            <person name="Hauser L."/>
            <person name="Markowitz V."/>
            <person name="Cheng J.-F."/>
            <person name="Hugenholtz P."/>
            <person name="Woyke T."/>
            <person name="Wu D."/>
            <person name="Tindall B."/>
            <person name="Pomrenke H."/>
            <person name="Brambilla E."/>
            <person name="Klenk H.-P."/>
            <person name="Eisen J.A."/>
        </authorList>
    </citation>
    <scope>NUCLEOTIDE SEQUENCE [LARGE SCALE GENOMIC DNA]</scope>
    <source>
        <strain evidence="18">ATCC 35273 / DSM 5150 / MD-1</strain>
    </source>
</reference>
<evidence type="ECO:0000256" key="8">
    <source>
        <dbReference type="ARBA" id="ARBA00022927"/>
    </source>
</evidence>
<dbReference type="OrthoDB" id="9778554at2"/>
<keyword evidence="7" id="KW-1005">Bacterial flagellum biogenesis</keyword>
<gene>
    <name evidence="17" type="ordered locus">Halha_0674</name>
</gene>
<accession>L0K5T9</accession>
<dbReference type="Gene3D" id="1.20.120.1380">
    <property type="entry name" value="Flagellar FlhF biosynthesis protein, N domain"/>
    <property type="match status" value="1"/>
</dbReference>
<dbReference type="GO" id="GO:0006614">
    <property type="term" value="P:SRP-dependent cotranslational protein targeting to membrane"/>
    <property type="evidence" value="ECO:0007669"/>
    <property type="project" value="InterPro"/>
</dbReference>
<evidence type="ECO:0000256" key="2">
    <source>
        <dbReference type="ARBA" id="ARBA00008531"/>
    </source>
</evidence>
<evidence type="ECO:0000256" key="7">
    <source>
        <dbReference type="ARBA" id="ARBA00022795"/>
    </source>
</evidence>
<dbReference type="eggNOG" id="COG1419">
    <property type="taxonomic scope" value="Bacteria"/>
</dbReference>
<dbReference type="STRING" id="748449.Halha_0674"/>
<evidence type="ECO:0000313" key="18">
    <source>
        <dbReference type="Proteomes" id="UP000010880"/>
    </source>
</evidence>
<keyword evidence="17" id="KW-0966">Cell projection</keyword>
<dbReference type="SUPFAM" id="SSF52540">
    <property type="entry name" value="P-loop containing nucleoside triphosphate hydrolases"/>
    <property type="match status" value="1"/>
</dbReference>
<evidence type="ECO:0000259" key="16">
    <source>
        <dbReference type="SMART" id="SM00962"/>
    </source>
</evidence>
<evidence type="ECO:0000256" key="11">
    <source>
        <dbReference type="ARBA" id="ARBA00023225"/>
    </source>
</evidence>
<dbReference type="RefSeq" id="WP_015326373.1">
    <property type="nucleotide sequence ID" value="NC_019978.1"/>
</dbReference>
<dbReference type="InterPro" id="IPR000897">
    <property type="entry name" value="SRP54_GTPase_dom"/>
</dbReference>
<feature type="domain" description="AAA+ ATPase" evidence="15">
    <location>
        <begin position="164"/>
        <end position="329"/>
    </location>
</feature>
<comment type="function">
    <text evidence="12">Necessary for flagellar biosynthesis. May be involved in translocation of the flagellum.</text>
</comment>
<dbReference type="GO" id="GO:0015031">
    <property type="term" value="P:protein transport"/>
    <property type="evidence" value="ECO:0007669"/>
    <property type="project" value="UniProtKB-KW"/>
</dbReference>
<dbReference type="SMART" id="SM00962">
    <property type="entry name" value="SRP54"/>
    <property type="match status" value="1"/>
</dbReference>
<keyword evidence="6" id="KW-0547">Nucleotide-binding</keyword>
<evidence type="ECO:0000256" key="12">
    <source>
        <dbReference type="ARBA" id="ARBA00025337"/>
    </source>
</evidence>
<keyword evidence="4" id="KW-0813">Transport</keyword>
<evidence type="ECO:0000256" key="5">
    <source>
        <dbReference type="ARBA" id="ARBA00022475"/>
    </source>
</evidence>
<dbReference type="InterPro" id="IPR027417">
    <property type="entry name" value="P-loop_NTPase"/>
</dbReference>
<keyword evidence="9" id="KW-0342">GTP-binding</keyword>
<name>L0K5T9_HALHC</name>
<dbReference type="PATRIC" id="fig|748449.3.peg.632"/>
<dbReference type="CDD" id="cd17873">
    <property type="entry name" value="FlhF"/>
    <property type="match status" value="1"/>
</dbReference>
<dbReference type="GO" id="GO:0005047">
    <property type="term" value="F:signal recognition particle binding"/>
    <property type="evidence" value="ECO:0007669"/>
    <property type="project" value="TreeGrafter"/>
</dbReference>
<dbReference type="KEGG" id="hhl:Halha_0674"/>
<proteinExistence type="inferred from homology"/>
<dbReference type="Gene3D" id="3.40.50.300">
    <property type="entry name" value="P-loop containing nucleotide triphosphate hydrolases"/>
    <property type="match status" value="1"/>
</dbReference>
<dbReference type="PANTHER" id="PTHR43134">
    <property type="entry name" value="SIGNAL RECOGNITION PARTICLE RECEPTOR SUBUNIT ALPHA"/>
    <property type="match status" value="1"/>
</dbReference>
<organism evidence="17 18">
    <name type="scientific">Halobacteroides halobius (strain ATCC 35273 / DSM 5150 / MD-1)</name>
    <dbReference type="NCBI Taxonomy" id="748449"/>
    <lineage>
        <taxon>Bacteria</taxon>
        <taxon>Bacillati</taxon>
        <taxon>Bacillota</taxon>
        <taxon>Clostridia</taxon>
        <taxon>Halanaerobiales</taxon>
        <taxon>Halobacteroidaceae</taxon>
        <taxon>Halobacteroides</taxon>
    </lineage>
</organism>
<comment type="subcellular location">
    <subcellularLocation>
        <location evidence="1">Cell membrane</location>
        <topology evidence="1">Peripheral membrane protein</topology>
        <orientation evidence="1">Cytoplasmic side</orientation>
    </subcellularLocation>
</comment>
<keyword evidence="14" id="KW-0175">Coiled coil</keyword>
<dbReference type="GO" id="GO:0003924">
    <property type="term" value="F:GTPase activity"/>
    <property type="evidence" value="ECO:0007669"/>
    <property type="project" value="InterPro"/>
</dbReference>
<feature type="domain" description="SRP54-type proteins GTP-binding" evidence="16">
    <location>
        <begin position="165"/>
        <end position="356"/>
    </location>
</feature>
<evidence type="ECO:0000259" key="15">
    <source>
        <dbReference type="SMART" id="SM00382"/>
    </source>
</evidence>
<dbReference type="Proteomes" id="UP000010880">
    <property type="component" value="Chromosome"/>
</dbReference>
<keyword evidence="18" id="KW-1185">Reference proteome</keyword>
<keyword evidence="8" id="KW-0653">Protein transport</keyword>
<keyword evidence="5" id="KW-1003">Cell membrane</keyword>
<dbReference type="PANTHER" id="PTHR43134:SF3">
    <property type="entry name" value="FLAGELLAR BIOSYNTHESIS PROTEIN FLHF"/>
    <property type="match status" value="1"/>
</dbReference>